<evidence type="ECO:0000259" key="2">
    <source>
        <dbReference type="PROSITE" id="PS50011"/>
    </source>
</evidence>
<dbReference type="InterPro" id="IPR000719">
    <property type="entry name" value="Prot_kinase_dom"/>
</dbReference>
<dbReference type="GO" id="GO:0005524">
    <property type="term" value="F:ATP binding"/>
    <property type="evidence" value="ECO:0007669"/>
    <property type="project" value="UniProtKB-UniRule"/>
</dbReference>
<dbReference type="Pfam" id="PF03781">
    <property type="entry name" value="FGE-sulfatase"/>
    <property type="match status" value="1"/>
</dbReference>
<name>A0A857CZ93_MICAE</name>
<reference evidence="3 4" key="1">
    <citation type="submission" date="2019-12" db="EMBL/GenBank/DDBJ databases">
        <title>Complete genome sequence of Microcystis aeruginosa strain FD4.</title>
        <authorList>
            <person name="Urakawa H."/>
        </authorList>
    </citation>
    <scope>NUCLEOTIDE SEQUENCE [LARGE SCALE GENOMIC DNA]</scope>
    <source>
        <strain evidence="3 4">FD4</strain>
    </source>
</reference>
<keyword evidence="1" id="KW-0547">Nucleotide-binding</keyword>
<dbReference type="AlphaFoldDB" id="A0A857CZ93"/>
<dbReference type="SMART" id="SM00220">
    <property type="entry name" value="S_TKc"/>
    <property type="match status" value="1"/>
</dbReference>
<dbReference type="InterPro" id="IPR017441">
    <property type="entry name" value="Protein_kinase_ATP_BS"/>
</dbReference>
<dbReference type="PROSITE" id="PS50011">
    <property type="entry name" value="PROTEIN_KINASE_DOM"/>
    <property type="match status" value="1"/>
</dbReference>
<dbReference type="InterPro" id="IPR016187">
    <property type="entry name" value="CTDL_fold"/>
</dbReference>
<dbReference type="PROSITE" id="PS00107">
    <property type="entry name" value="PROTEIN_KINASE_ATP"/>
    <property type="match status" value="1"/>
</dbReference>
<dbReference type="Pfam" id="PF00069">
    <property type="entry name" value="Pkinase"/>
    <property type="match status" value="1"/>
</dbReference>
<accession>A0A857CZ93</accession>
<evidence type="ECO:0000313" key="4">
    <source>
        <dbReference type="Proteomes" id="UP000438345"/>
    </source>
</evidence>
<organism evidence="3 4">
    <name type="scientific">Microcystis aeruginosa FD4</name>
    <dbReference type="NCBI Taxonomy" id="2686288"/>
    <lineage>
        <taxon>Bacteria</taxon>
        <taxon>Bacillati</taxon>
        <taxon>Cyanobacteriota</taxon>
        <taxon>Cyanophyceae</taxon>
        <taxon>Oscillatoriophycideae</taxon>
        <taxon>Chroococcales</taxon>
        <taxon>Microcystaceae</taxon>
        <taxon>Microcystis</taxon>
    </lineage>
</organism>
<dbReference type="Proteomes" id="UP000438345">
    <property type="component" value="Chromosome"/>
</dbReference>
<dbReference type="Gene3D" id="3.90.1580.10">
    <property type="entry name" value="paralog of FGE (formylglycine-generating enzyme)"/>
    <property type="match status" value="1"/>
</dbReference>
<dbReference type="GO" id="GO:0004672">
    <property type="term" value="F:protein kinase activity"/>
    <property type="evidence" value="ECO:0007669"/>
    <property type="project" value="InterPro"/>
</dbReference>
<dbReference type="SUPFAM" id="SSF56436">
    <property type="entry name" value="C-type lectin-like"/>
    <property type="match status" value="1"/>
</dbReference>
<gene>
    <name evidence="3" type="ORF">GQR42_03185</name>
</gene>
<feature type="domain" description="Protein kinase" evidence="2">
    <location>
        <begin position="17"/>
        <end position="268"/>
    </location>
</feature>
<dbReference type="SUPFAM" id="SSF56112">
    <property type="entry name" value="Protein kinase-like (PK-like)"/>
    <property type="match status" value="1"/>
</dbReference>
<proteinExistence type="predicted"/>
<sequence length="547" mass="61450">MLDQMMKMLEGQQINSYRLNKFIGAGGFGGVFHASEIVRNTSVQEVAIKVIPESSDDKLIELQNARKLEHSNLIKAYSVGQFRFLNKEMLYLVMELAQGSLENHIQKGGLSSGEIKNITAQVAQGLNYLHSQNKVHRDLKPGNILRVNQQYKLADFGLSRTLNNKSHTQSVHNSGTIIYMPPEAFKGDISPAWDLWSLGIMLIEMTTNQLPYKFNNDIHQLMAKVMNCELQIPSLPKEFKPIIEGCLQKDRKQRWTAQQVLNALQPVQQAQAAVRMPVSPIPPIASAAPFTENLPNRVTLEMVSLPAGKFTMGSSESDYEKPPHQVKVNSFAIGKYPVTQAQYQAVMGTNPSLFTNNPQNPVERVSWNDAQAFCEKLSQITGKTYRLPTEAEWEYACRAGTTTRYYFGDDASELGDYGWYVDNSGKQVIDTDRILQEVGGDLHKYLERLIANSNQTHPVGQKKPNAWGLYDMSGNVFEWCEDNWHDSYENAPRDGSAWLTNNHDYHIVRGGSWIASPGYCRSAYRSSYLVGILGTRGFRVVCVSPGL</sequence>
<dbReference type="CDD" id="cd14014">
    <property type="entry name" value="STKc_PknB_like"/>
    <property type="match status" value="1"/>
</dbReference>
<keyword evidence="1" id="KW-0067">ATP-binding</keyword>
<dbReference type="InterPro" id="IPR042095">
    <property type="entry name" value="SUMF_sf"/>
</dbReference>
<evidence type="ECO:0000256" key="1">
    <source>
        <dbReference type="PROSITE-ProRule" id="PRU10141"/>
    </source>
</evidence>
<dbReference type="Gene3D" id="1.10.510.10">
    <property type="entry name" value="Transferase(Phosphotransferase) domain 1"/>
    <property type="match status" value="1"/>
</dbReference>
<dbReference type="PANTHER" id="PTHR23150:SF19">
    <property type="entry name" value="FORMYLGLYCINE-GENERATING ENZYME"/>
    <property type="match status" value="1"/>
</dbReference>
<dbReference type="RefSeq" id="WP_158198879.1">
    <property type="nucleotide sequence ID" value="NZ_CP046973.1"/>
</dbReference>
<feature type="binding site" evidence="1">
    <location>
        <position position="49"/>
    </location>
    <ligand>
        <name>ATP</name>
        <dbReference type="ChEBI" id="CHEBI:30616"/>
    </ligand>
</feature>
<dbReference type="EMBL" id="CP046973">
    <property type="protein sequence ID" value="QGZ88768.1"/>
    <property type="molecule type" value="Genomic_DNA"/>
</dbReference>
<evidence type="ECO:0000313" key="3">
    <source>
        <dbReference type="EMBL" id="QGZ88768.1"/>
    </source>
</evidence>
<dbReference type="PANTHER" id="PTHR23150">
    <property type="entry name" value="SULFATASE MODIFYING FACTOR 1, 2"/>
    <property type="match status" value="1"/>
</dbReference>
<protein>
    <submittedName>
        <fullName evidence="3">SUMF1/EgtB/PvdO family nonheme iron enzyme</fullName>
    </submittedName>
</protein>
<dbReference type="InterPro" id="IPR011009">
    <property type="entry name" value="Kinase-like_dom_sf"/>
</dbReference>
<dbReference type="InterPro" id="IPR051043">
    <property type="entry name" value="Sulfatase_Mod_Factor_Kinase"/>
</dbReference>
<dbReference type="InterPro" id="IPR005532">
    <property type="entry name" value="SUMF_dom"/>
</dbReference>